<keyword evidence="5" id="KW-1185">Reference proteome</keyword>
<evidence type="ECO:0000256" key="1">
    <source>
        <dbReference type="ARBA" id="ARBA00022729"/>
    </source>
</evidence>
<dbReference type="Gene3D" id="2.60.40.4070">
    <property type="match status" value="1"/>
</dbReference>
<proteinExistence type="predicted"/>
<organism evidence="4 5">
    <name type="scientific">Neolewinella lacunae</name>
    <dbReference type="NCBI Taxonomy" id="1517758"/>
    <lineage>
        <taxon>Bacteria</taxon>
        <taxon>Pseudomonadati</taxon>
        <taxon>Bacteroidota</taxon>
        <taxon>Saprospiria</taxon>
        <taxon>Saprospirales</taxon>
        <taxon>Lewinellaceae</taxon>
        <taxon>Neolewinella</taxon>
    </lineage>
</organism>
<dbReference type="Pfam" id="PF07593">
    <property type="entry name" value="UnbV_ASPIC"/>
    <property type="match status" value="1"/>
</dbReference>
<feature type="chain" id="PRO_5037011784" evidence="2">
    <location>
        <begin position="21"/>
        <end position="606"/>
    </location>
</feature>
<dbReference type="InterPro" id="IPR027039">
    <property type="entry name" value="Crtac1"/>
</dbReference>
<feature type="signal peptide" evidence="2">
    <location>
        <begin position="1"/>
        <end position="20"/>
    </location>
</feature>
<comment type="caution">
    <text evidence="4">The sequence shown here is derived from an EMBL/GenBank/DDBJ whole genome shotgun (WGS) entry which is preliminary data.</text>
</comment>
<dbReference type="RefSeq" id="WP_187466000.1">
    <property type="nucleotide sequence ID" value="NZ_JACSIT010000083.1"/>
</dbReference>
<dbReference type="InterPro" id="IPR013517">
    <property type="entry name" value="FG-GAP"/>
</dbReference>
<dbReference type="PANTHER" id="PTHR16026:SF0">
    <property type="entry name" value="CARTILAGE ACIDIC PROTEIN 1"/>
    <property type="match status" value="1"/>
</dbReference>
<sequence>MHAQKMLYVIFSLLVSQLYAQPFTRVELEAGLGHISDNNGVAIADYDQDGYEDLFFTGYHSFEARADSTWNRLMRNNGDGTFTDVTIAAGFTDQFVNTDIIASLGEKMGASWGDYDNDGYPDLYLSNSRKDQLYHNNGDGTFTDVSATSGLIACNECYSAGATWFDHDRDGDLDLYVSVLNGPNLAYENLGNGRFSLFTNLPILFSQSITWTTAALDIGKDGFLDLYLANDTQNNQCFANTSGVHYNDNSLAYRLADEGAGMGIAIGDYNNDGLFDIYVTNIFNHHPNPLYKDTGQRRFEDVAPRLGVDNTGWGWGVHFLDVDHDGDEDLYAVNGVVSKQYIGGAEQQDEPNYFFQNTLVENGVEGFLDKTVETGLGAMERARGMEVFDYDGDGDLDILIANVESTPILFRNNLENDGARNWLKIRLEGTASNRSAYGTEVKVTVGGKTYYRWHHGSAFFSQSQKAVHIGVGAATEVEEIQITWLSGAVETYRRIGVNQTINVTEGGSLTDVGDPPGGPRGITAAAFPNPFDQEVNLRFKLPAGQGVSLDVFSTTGQPIWQASATVPATGTVSFTWNASVHPKGTYFYRLTSDKSVSTGKLLKQNN</sequence>
<dbReference type="Gene3D" id="2.130.10.130">
    <property type="entry name" value="Integrin alpha, N-terminal"/>
    <property type="match status" value="2"/>
</dbReference>
<dbReference type="AlphaFoldDB" id="A0A923PMA8"/>
<reference evidence="4" key="1">
    <citation type="submission" date="2020-08" db="EMBL/GenBank/DDBJ databases">
        <title>Lewinella bacteria from marine environments.</title>
        <authorList>
            <person name="Zhong Y."/>
        </authorList>
    </citation>
    <scope>NUCLEOTIDE SEQUENCE</scope>
    <source>
        <strain evidence="4">KCTC 42187</strain>
    </source>
</reference>
<accession>A0A923PMA8</accession>
<dbReference type="Proteomes" id="UP000650081">
    <property type="component" value="Unassembled WGS sequence"/>
</dbReference>
<dbReference type="InterPro" id="IPR011519">
    <property type="entry name" value="UnbV_ASPIC"/>
</dbReference>
<protein>
    <submittedName>
        <fullName evidence="4">VCBS repeat-containing protein</fullName>
    </submittedName>
</protein>
<dbReference type="InterPro" id="IPR028994">
    <property type="entry name" value="Integrin_alpha_N"/>
</dbReference>
<evidence type="ECO:0000313" key="4">
    <source>
        <dbReference type="EMBL" id="MBC6993904.1"/>
    </source>
</evidence>
<dbReference type="SUPFAM" id="SSF69318">
    <property type="entry name" value="Integrin alpha N-terminal domain"/>
    <property type="match status" value="1"/>
</dbReference>
<dbReference type="NCBIfam" id="TIGR04183">
    <property type="entry name" value="Por_Secre_tail"/>
    <property type="match status" value="1"/>
</dbReference>
<dbReference type="Pfam" id="PF13517">
    <property type="entry name" value="FG-GAP_3"/>
    <property type="match status" value="2"/>
</dbReference>
<gene>
    <name evidence="4" type="ORF">H9S92_07015</name>
</gene>
<dbReference type="InterPro" id="IPR026444">
    <property type="entry name" value="Secre_tail"/>
</dbReference>
<evidence type="ECO:0000259" key="3">
    <source>
        <dbReference type="Pfam" id="PF07593"/>
    </source>
</evidence>
<feature type="domain" description="ASPIC/UnbV" evidence="3">
    <location>
        <begin position="436"/>
        <end position="501"/>
    </location>
</feature>
<dbReference type="EMBL" id="JACSIT010000083">
    <property type="protein sequence ID" value="MBC6993904.1"/>
    <property type="molecule type" value="Genomic_DNA"/>
</dbReference>
<dbReference type="PANTHER" id="PTHR16026">
    <property type="entry name" value="CARTILAGE ACIDIC PROTEIN 1"/>
    <property type="match status" value="1"/>
</dbReference>
<evidence type="ECO:0000313" key="5">
    <source>
        <dbReference type="Proteomes" id="UP000650081"/>
    </source>
</evidence>
<evidence type="ECO:0000256" key="2">
    <source>
        <dbReference type="SAM" id="SignalP"/>
    </source>
</evidence>
<keyword evidence="1 2" id="KW-0732">Signal</keyword>
<name>A0A923PMA8_9BACT</name>